<protein>
    <submittedName>
        <fullName evidence="4">TGS domain protein</fullName>
    </submittedName>
</protein>
<feature type="region of interest" description="Disordered" evidence="1">
    <location>
        <begin position="54"/>
        <end position="73"/>
    </location>
</feature>
<name>I4CDH8_DESTA</name>
<accession>I4CDH8</accession>
<dbReference type="KEGG" id="dti:Desti_5007"/>
<evidence type="ECO:0000313" key="5">
    <source>
        <dbReference type="Proteomes" id="UP000006055"/>
    </source>
</evidence>
<proteinExistence type="predicted"/>
<feature type="domain" description="TGS" evidence="3">
    <location>
        <begin position="171"/>
        <end position="204"/>
    </location>
</feature>
<keyword evidence="5" id="KW-1185">Reference proteome</keyword>
<evidence type="ECO:0000256" key="2">
    <source>
        <dbReference type="SAM" id="Phobius"/>
    </source>
</evidence>
<keyword evidence="2" id="KW-1133">Transmembrane helix</keyword>
<dbReference type="Pfam" id="PF02824">
    <property type="entry name" value="TGS"/>
    <property type="match status" value="1"/>
</dbReference>
<dbReference type="HOGENOM" id="CLU_854514_0_0_7"/>
<organism evidence="4 5">
    <name type="scientific">Desulfomonile tiedjei (strain ATCC 49306 / DSM 6799 / DCB-1)</name>
    <dbReference type="NCBI Taxonomy" id="706587"/>
    <lineage>
        <taxon>Bacteria</taxon>
        <taxon>Pseudomonadati</taxon>
        <taxon>Thermodesulfobacteriota</taxon>
        <taxon>Desulfomonilia</taxon>
        <taxon>Desulfomonilales</taxon>
        <taxon>Desulfomonilaceae</taxon>
        <taxon>Desulfomonile</taxon>
    </lineage>
</organism>
<keyword evidence="2" id="KW-0472">Membrane</keyword>
<sequence>MENKQKINAKKFVADVRAGKTDVELMHLHDLSPKTLKKVFSVLVQKKILEQSELDLRSSPSDPEPGPQPPLETSHFEKLNAWGNAQITQSLCAQCGAQVSKNMLTCPECGHALAGEERWEKAEPERGILDRLSPKTIGCILAIPVAIALYLFFTHIIIPMADVTGKKRADAVRKELPRGKTPMEAAKDLRKELQNRTINAEVNRFVGEEVLSGVKADYSTFTVGPRWEMLSLEDKQICIQELSLALEGSGLPRSFRLANSAGQTLAKVVDGSVIWHERSGVSVPFVPPPPREEASDVERSVAPNQIERALEGLPGGRDIMRNLPR</sequence>
<dbReference type="Proteomes" id="UP000006055">
    <property type="component" value="Chromosome"/>
</dbReference>
<dbReference type="AlphaFoldDB" id="I4CDH8"/>
<reference evidence="5" key="1">
    <citation type="submission" date="2012-06" db="EMBL/GenBank/DDBJ databases">
        <title>Complete sequence of chromosome of Desulfomonile tiedjei DSM 6799.</title>
        <authorList>
            <person name="Lucas S."/>
            <person name="Copeland A."/>
            <person name="Lapidus A."/>
            <person name="Glavina del Rio T."/>
            <person name="Dalin E."/>
            <person name="Tice H."/>
            <person name="Bruce D."/>
            <person name="Goodwin L."/>
            <person name="Pitluck S."/>
            <person name="Peters L."/>
            <person name="Ovchinnikova G."/>
            <person name="Zeytun A."/>
            <person name="Lu M."/>
            <person name="Kyrpides N."/>
            <person name="Mavromatis K."/>
            <person name="Ivanova N."/>
            <person name="Brettin T."/>
            <person name="Detter J.C."/>
            <person name="Han C."/>
            <person name="Larimer F."/>
            <person name="Land M."/>
            <person name="Hauser L."/>
            <person name="Markowitz V."/>
            <person name="Cheng J.-F."/>
            <person name="Hugenholtz P."/>
            <person name="Woyke T."/>
            <person name="Wu D."/>
            <person name="Spring S."/>
            <person name="Schroeder M."/>
            <person name="Brambilla E."/>
            <person name="Klenk H.-P."/>
            <person name="Eisen J.A."/>
        </authorList>
    </citation>
    <scope>NUCLEOTIDE SEQUENCE [LARGE SCALE GENOMIC DNA]</scope>
    <source>
        <strain evidence="5">ATCC 49306 / DSM 6799 / DCB-1</strain>
    </source>
</reference>
<gene>
    <name evidence="4" type="ordered locus">Desti_5007</name>
</gene>
<dbReference type="RefSeq" id="WP_014812723.1">
    <property type="nucleotide sequence ID" value="NC_018025.1"/>
</dbReference>
<dbReference type="InterPro" id="IPR004095">
    <property type="entry name" value="TGS"/>
</dbReference>
<keyword evidence="2" id="KW-0812">Transmembrane</keyword>
<evidence type="ECO:0000313" key="4">
    <source>
        <dbReference type="EMBL" id="AFM27619.1"/>
    </source>
</evidence>
<evidence type="ECO:0000259" key="3">
    <source>
        <dbReference type="Pfam" id="PF02824"/>
    </source>
</evidence>
<dbReference type="EMBL" id="CP003360">
    <property type="protein sequence ID" value="AFM27619.1"/>
    <property type="molecule type" value="Genomic_DNA"/>
</dbReference>
<feature type="transmembrane region" description="Helical" evidence="2">
    <location>
        <begin position="136"/>
        <end position="158"/>
    </location>
</feature>
<evidence type="ECO:0000256" key="1">
    <source>
        <dbReference type="SAM" id="MobiDB-lite"/>
    </source>
</evidence>